<dbReference type="PATRIC" id="fig|1423813.3.peg.1088"/>
<dbReference type="InterPro" id="IPR004438">
    <property type="entry name" value="Peptidase_M3B"/>
</dbReference>
<evidence type="ECO:0000259" key="7">
    <source>
        <dbReference type="Pfam" id="PF01432"/>
    </source>
</evidence>
<keyword evidence="1 6" id="KW-0645">Protease</keyword>
<comment type="similarity">
    <text evidence="6">Belongs to the peptidase M3B family.</text>
</comment>
<dbReference type="InterPro" id="IPR001567">
    <property type="entry name" value="Pept_M3A_M3B_dom"/>
</dbReference>
<dbReference type="OrthoDB" id="9766487at2"/>
<dbReference type="AlphaFoldDB" id="A0A0R2A4N9"/>
<dbReference type="RefSeq" id="WP_057777987.1">
    <property type="nucleotide sequence ID" value="NZ_AYYY01000014.1"/>
</dbReference>
<evidence type="ECO:0000256" key="5">
    <source>
        <dbReference type="ARBA" id="ARBA00023049"/>
    </source>
</evidence>
<keyword evidence="3 6" id="KW-0378">Hydrolase</keyword>
<keyword evidence="10" id="KW-1185">Reference proteome</keyword>
<evidence type="ECO:0000256" key="3">
    <source>
        <dbReference type="ARBA" id="ARBA00022801"/>
    </source>
</evidence>
<gene>
    <name evidence="9" type="ORF">FC26_GL001067</name>
</gene>
<comment type="function">
    <text evidence="6">Has oligopeptidase activity and degrades a variety of small bioactive peptides.</text>
</comment>
<comment type="cofactor">
    <cofactor evidence="6">
        <name>Zn(2+)</name>
        <dbReference type="ChEBI" id="CHEBI:29105"/>
    </cofactor>
    <text evidence="6">Binds 1 zinc ion.</text>
</comment>
<reference evidence="9 10" key="1">
    <citation type="journal article" date="2015" name="Genome Announc.">
        <title>Expanding the biotechnology potential of lactobacilli through comparative genomics of 213 strains and associated genera.</title>
        <authorList>
            <person name="Sun Z."/>
            <person name="Harris H.M."/>
            <person name="McCann A."/>
            <person name="Guo C."/>
            <person name="Argimon S."/>
            <person name="Zhang W."/>
            <person name="Yang X."/>
            <person name="Jeffery I.B."/>
            <person name="Cooney J.C."/>
            <person name="Kagawa T.F."/>
            <person name="Liu W."/>
            <person name="Song Y."/>
            <person name="Salvetti E."/>
            <person name="Wrobel A."/>
            <person name="Rasinkangas P."/>
            <person name="Parkhill J."/>
            <person name="Rea M.C."/>
            <person name="O'Sullivan O."/>
            <person name="Ritari J."/>
            <person name="Douillard F.P."/>
            <person name="Paul Ross R."/>
            <person name="Yang R."/>
            <person name="Briner A.E."/>
            <person name="Felis G.E."/>
            <person name="de Vos W.M."/>
            <person name="Barrangou R."/>
            <person name="Klaenhammer T.R."/>
            <person name="Caufield P.W."/>
            <person name="Cui Y."/>
            <person name="Zhang H."/>
            <person name="O'Toole P.W."/>
        </authorList>
    </citation>
    <scope>NUCLEOTIDE SEQUENCE [LARGE SCALE GENOMIC DNA]</scope>
    <source>
        <strain evidence="9 10">DSM 20634</strain>
    </source>
</reference>
<dbReference type="EC" id="3.4.24.-" evidence="6"/>
<dbReference type="PANTHER" id="PTHR11804">
    <property type="entry name" value="PROTEASE M3 THIMET OLIGOPEPTIDASE-RELATED"/>
    <property type="match status" value="1"/>
</dbReference>
<dbReference type="CDD" id="cd09608">
    <property type="entry name" value="M3B_PepF"/>
    <property type="match status" value="1"/>
</dbReference>
<sequence length="603" mass="68807">MAETKQLPNRSEVADELKWDLTLLFDSDDEMRAALKQTVALVTDFVKLEGQVGKSAQNLLNALQAEKQIDEQLEREYVYAFMRRDSDTTDTAAVSVFGEAANTLSKLGAQMAFLEPEIVAISDEQLAQFQQAEPQLAEFEFLLKKLRSQRAHVLSDVEEKLLSRAQKSLDASEEIYNTLNDADLDFGQVHNDDGKLVQLTHGNRSQFTESQIREVRKEATLAYEKPYQKLRNTFAQTFNSFVDSQNMQAQIRHYDSARQAAMSGNHIDESVYDTLVKSVNDHLSLAHRWYALKKRVLGLDTMYKYDLNVPLAGSDMLKTTFEEGKQMTLDALSVLGPRYTAGLKQEFDHRWIDAAENKGKRSGGYQISVYDANPFILLNWTDKLYSTSVLAHESGHAMHSYFSSQAQPSEYADAPIFLAEVASTFNENILTDYLLEKYQDDRQKLIFILEQYITGFIGTIYRQTQFAEFEHQAYQAQQAGTTLTADYLDQISGDLVNKYYGPSVTETGTRTQSWAYVPHFYMNYYVYQYATSQAVSTALSQRVWQHEDHALENYFSFLEAGGSDYPVNILKHAGIDVTTDQYLKEAFKVFEQRLDQIESLLLK</sequence>
<keyword evidence="4 6" id="KW-0862">Zinc</keyword>
<keyword evidence="2 6" id="KW-0479">Metal-binding</keyword>
<proteinExistence type="inferred from homology"/>
<feature type="domain" description="Peptidase M3A/M3B catalytic" evidence="7">
    <location>
        <begin position="207"/>
        <end position="588"/>
    </location>
</feature>
<dbReference type="GO" id="GO:0046872">
    <property type="term" value="F:metal ion binding"/>
    <property type="evidence" value="ECO:0007669"/>
    <property type="project" value="UniProtKB-UniRule"/>
</dbReference>
<dbReference type="Proteomes" id="UP000051733">
    <property type="component" value="Unassembled WGS sequence"/>
</dbReference>
<evidence type="ECO:0000256" key="6">
    <source>
        <dbReference type="RuleBase" id="RU368091"/>
    </source>
</evidence>
<comment type="caution">
    <text evidence="9">The sequence shown here is derived from an EMBL/GenBank/DDBJ whole genome shotgun (WGS) entry which is preliminary data.</text>
</comment>
<dbReference type="InterPro" id="IPR045090">
    <property type="entry name" value="Pept_M3A_M3B"/>
</dbReference>
<dbReference type="EMBL" id="AYYY01000014">
    <property type="protein sequence ID" value="KRM61991.1"/>
    <property type="molecule type" value="Genomic_DNA"/>
</dbReference>
<dbReference type="Gene3D" id="1.10.287.830">
    <property type="entry name" value="putative peptidase helix hairpin domain like"/>
    <property type="match status" value="1"/>
</dbReference>
<evidence type="ECO:0000256" key="4">
    <source>
        <dbReference type="ARBA" id="ARBA00022833"/>
    </source>
</evidence>
<dbReference type="GO" id="GO:0006508">
    <property type="term" value="P:proteolysis"/>
    <property type="evidence" value="ECO:0007669"/>
    <property type="project" value="UniProtKB-KW"/>
</dbReference>
<dbReference type="STRING" id="1423813.FC26_GL001067"/>
<dbReference type="NCBIfam" id="TIGR00181">
    <property type="entry name" value="pepF"/>
    <property type="match status" value="1"/>
</dbReference>
<evidence type="ECO:0000313" key="9">
    <source>
        <dbReference type="EMBL" id="KRM61991.1"/>
    </source>
</evidence>
<feature type="domain" description="Oligopeptidase F N-terminal" evidence="8">
    <location>
        <begin position="117"/>
        <end position="186"/>
    </location>
</feature>
<dbReference type="Gene3D" id="1.20.140.70">
    <property type="entry name" value="Oligopeptidase f, N-terminal domain"/>
    <property type="match status" value="1"/>
</dbReference>
<name>A0A0R2A4N9_9LACO</name>
<evidence type="ECO:0000259" key="8">
    <source>
        <dbReference type="Pfam" id="PF08439"/>
    </source>
</evidence>
<dbReference type="Pfam" id="PF01432">
    <property type="entry name" value="Peptidase_M3"/>
    <property type="match status" value="1"/>
</dbReference>
<dbReference type="Pfam" id="PF08439">
    <property type="entry name" value="Peptidase_M3_N"/>
    <property type="match status" value="1"/>
</dbReference>
<organism evidence="9 10">
    <name type="scientific">Paucilactobacillus vaccinostercus DSM 20634</name>
    <dbReference type="NCBI Taxonomy" id="1423813"/>
    <lineage>
        <taxon>Bacteria</taxon>
        <taxon>Bacillati</taxon>
        <taxon>Bacillota</taxon>
        <taxon>Bacilli</taxon>
        <taxon>Lactobacillales</taxon>
        <taxon>Lactobacillaceae</taxon>
        <taxon>Paucilactobacillus</taxon>
    </lineage>
</organism>
<evidence type="ECO:0000313" key="10">
    <source>
        <dbReference type="Proteomes" id="UP000051733"/>
    </source>
</evidence>
<dbReference type="InterPro" id="IPR042088">
    <property type="entry name" value="OligoPept_F_C"/>
</dbReference>
<dbReference type="PANTHER" id="PTHR11804:SF84">
    <property type="entry name" value="SACCHAROLYSIN"/>
    <property type="match status" value="1"/>
</dbReference>
<evidence type="ECO:0000256" key="1">
    <source>
        <dbReference type="ARBA" id="ARBA00022670"/>
    </source>
</evidence>
<protein>
    <recommendedName>
        <fullName evidence="6">Oligopeptidase F</fullName>
        <ecNumber evidence="6">3.4.24.-</ecNumber>
    </recommendedName>
</protein>
<dbReference type="GO" id="GO:0004222">
    <property type="term" value="F:metalloendopeptidase activity"/>
    <property type="evidence" value="ECO:0007669"/>
    <property type="project" value="UniProtKB-UniRule"/>
</dbReference>
<dbReference type="GO" id="GO:0006518">
    <property type="term" value="P:peptide metabolic process"/>
    <property type="evidence" value="ECO:0007669"/>
    <property type="project" value="TreeGrafter"/>
</dbReference>
<evidence type="ECO:0000256" key="2">
    <source>
        <dbReference type="ARBA" id="ARBA00022723"/>
    </source>
</evidence>
<dbReference type="InterPro" id="IPR013647">
    <property type="entry name" value="OligopepF_N_dom"/>
</dbReference>
<accession>A0A0R2A4N9</accession>
<dbReference type="Gene3D" id="1.10.1370.20">
    <property type="entry name" value="Oligoendopeptidase f, C-terminal domain"/>
    <property type="match status" value="1"/>
</dbReference>
<keyword evidence="5 6" id="KW-0482">Metalloprotease</keyword>
<dbReference type="SUPFAM" id="SSF55486">
    <property type="entry name" value="Metalloproteases ('zincins'), catalytic domain"/>
    <property type="match status" value="1"/>
</dbReference>